<keyword evidence="4 9" id="KW-0808">Transferase</keyword>
<feature type="domain" description="GST N-terminal" evidence="7">
    <location>
        <begin position="1"/>
        <end position="80"/>
    </location>
</feature>
<dbReference type="InterPro" id="IPR004045">
    <property type="entry name" value="Glutathione_S-Trfase_N"/>
</dbReference>
<dbReference type="EMBL" id="GFDL01004888">
    <property type="protein sequence ID" value="JAV30157.1"/>
    <property type="molecule type" value="Transcribed_RNA"/>
</dbReference>
<dbReference type="PANTHER" id="PTHR43969">
    <property type="entry name" value="GLUTATHIONE S TRANSFERASE D10, ISOFORM A-RELATED"/>
    <property type="match status" value="1"/>
</dbReference>
<evidence type="ECO:0000256" key="3">
    <source>
        <dbReference type="ARBA" id="ARBA00012452"/>
    </source>
</evidence>
<dbReference type="GO" id="GO:0006749">
    <property type="term" value="P:glutathione metabolic process"/>
    <property type="evidence" value="ECO:0007669"/>
    <property type="project" value="TreeGrafter"/>
</dbReference>
<dbReference type="InterPro" id="IPR040079">
    <property type="entry name" value="Glutathione_S-Trfase"/>
</dbReference>
<dbReference type="PROSITE" id="PS50404">
    <property type="entry name" value="GST_NTER"/>
    <property type="match status" value="1"/>
</dbReference>
<protein>
    <recommendedName>
        <fullName evidence="3">glutathione transferase</fullName>
        <ecNumber evidence="3">2.5.1.18</ecNumber>
    </recommendedName>
    <alternativeName>
        <fullName evidence="5">GST class-theta</fullName>
    </alternativeName>
</protein>
<dbReference type="SFLD" id="SFLDG00358">
    <property type="entry name" value="Main_(cytGST)"/>
    <property type="match status" value="1"/>
</dbReference>
<name>A0A1Q3FRG7_CULTA</name>
<dbReference type="Gene3D" id="3.40.30.10">
    <property type="entry name" value="Glutaredoxin"/>
    <property type="match status" value="1"/>
</dbReference>
<comment type="similarity">
    <text evidence="1">Belongs to the GST superfamily. Theta family.</text>
</comment>
<dbReference type="SUPFAM" id="SSF47616">
    <property type="entry name" value="GST C-terminal domain-like"/>
    <property type="match status" value="1"/>
</dbReference>
<evidence type="ECO:0000256" key="4">
    <source>
        <dbReference type="ARBA" id="ARBA00022679"/>
    </source>
</evidence>
<evidence type="ECO:0000256" key="6">
    <source>
        <dbReference type="ARBA" id="ARBA00047960"/>
    </source>
</evidence>
<evidence type="ECO:0000259" key="8">
    <source>
        <dbReference type="PROSITE" id="PS50405"/>
    </source>
</evidence>
<dbReference type="FunFam" id="1.20.1050.10:FF:000007">
    <property type="entry name" value="Glutathione S-transferase 1-1"/>
    <property type="match status" value="1"/>
</dbReference>
<dbReference type="InterPro" id="IPR036282">
    <property type="entry name" value="Glutathione-S-Trfase_C_sf"/>
</dbReference>
<dbReference type="SUPFAM" id="SSF52833">
    <property type="entry name" value="Thioredoxin-like"/>
    <property type="match status" value="1"/>
</dbReference>
<dbReference type="SFLD" id="SFLDG01153">
    <property type="entry name" value="Main.4:_Theta-like"/>
    <property type="match status" value="1"/>
</dbReference>
<feature type="domain" description="GST C-terminal" evidence="8">
    <location>
        <begin position="88"/>
        <end position="215"/>
    </location>
</feature>
<dbReference type="Pfam" id="PF00043">
    <property type="entry name" value="GST_C"/>
    <property type="match status" value="1"/>
</dbReference>
<dbReference type="EC" id="2.5.1.18" evidence="3"/>
<dbReference type="AlphaFoldDB" id="A0A1Q3FRG7"/>
<sequence length="215" mass="24359">MDLYYHPISPPCWTVLLLGRELDLSFNLLKAGLIPEDPLQKVYHKLNPQHTVPTLADGDFGLGESRSILRYLMAAYSGSDDHPLYPKDPKARAVVESRLDFDLGMLYASAYDFFSPQWESKSEGTDADRKKLCEALGVLEEILGGSRYAAGDRLTIADLSLVVSVSFVEVCGFELEKYPKIVAWYDVCKKEIKGYQEVVADRFELCRAYMKRMKQ</sequence>
<dbReference type="SFLD" id="SFLDS00019">
    <property type="entry name" value="Glutathione_Transferase_(cytos"/>
    <property type="match status" value="1"/>
</dbReference>
<dbReference type="PROSITE" id="PS50405">
    <property type="entry name" value="GST_CTER"/>
    <property type="match status" value="1"/>
</dbReference>
<comment type="subunit">
    <text evidence="2">Homodimer.</text>
</comment>
<dbReference type="PANTHER" id="PTHR43969:SF9">
    <property type="entry name" value="GLUTATHIONE S TRANSFERASE D10, ISOFORM A-RELATED"/>
    <property type="match status" value="1"/>
</dbReference>
<proteinExistence type="inferred from homology"/>
<reference evidence="9" key="1">
    <citation type="submission" date="2017-01" db="EMBL/GenBank/DDBJ databases">
        <title>A deep insight into the sialotranscriptome of adult male and female Cluex tarsalis mosquitoes.</title>
        <authorList>
            <person name="Ribeiro J.M."/>
            <person name="Moreira F."/>
            <person name="Bernard K.A."/>
            <person name="Calvo E."/>
        </authorList>
    </citation>
    <scope>NUCLEOTIDE SEQUENCE</scope>
    <source>
        <strain evidence="9">Kern County</strain>
        <tissue evidence="9">Salivary glands</tissue>
    </source>
</reference>
<comment type="catalytic activity">
    <reaction evidence="6">
        <text>RX + glutathione = an S-substituted glutathione + a halide anion + H(+)</text>
        <dbReference type="Rhea" id="RHEA:16437"/>
        <dbReference type="ChEBI" id="CHEBI:15378"/>
        <dbReference type="ChEBI" id="CHEBI:16042"/>
        <dbReference type="ChEBI" id="CHEBI:17792"/>
        <dbReference type="ChEBI" id="CHEBI:57925"/>
        <dbReference type="ChEBI" id="CHEBI:90779"/>
        <dbReference type="EC" id="2.5.1.18"/>
    </reaction>
</comment>
<dbReference type="Gene3D" id="1.20.1050.10">
    <property type="match status" value="1"/>
</dbReference>
<evidence type="ECO:0000256" key="5">
    <source>
        <dbReference type="ARBA" id="ARBA00041523"/>
    </source>
</evidence>
<dbReference type="InterPro" id="IPR010987">
    <property type="entry name" value="Glutathione-S-Trfase_C-like"/>
</dbReference>
<dbReference type="GO" id="GO:0004364">
    <property type="term" value="F:glutathione transferase activity"/>
    <property type="evidence" value="ECO:0007669"/>
    <property type="project" value="UniProtKB-EC"/>
</dbReference>
<dbReference type="CDD" id="cd03177">
    <property type="entry name" value="GST_C_Delta_Epsilon"/>
    <property type="match status" value="1"/>
</dbReference>
<evidence type="ECO:0000256" key="2">
    <source>
        <dbReference type="ARBA" id="ARBA00011738"/>
    </source>
</evidence>
<evidence type="ECO:0000256" key="1">
    <source>
        <dbReference type="ARBA" id="ARBA00009899"/>
    </source>
</evidence>
<evidence type="ECO:0000313" key="9">
    <source>
        <dbReference type="EMBL" id="JAV30157.1"/>
    </source>
</evidence>
<dbReference type="Pfam" id="PF13417">
    <property type="entry name" value="GST_N_3"/>
    <property type="match status" value="1"/>
</dbReference>
<evidence type="ECO:0000259" key="7">
    <source>
        <dbReference type="PROSITE" id="PS50404"/>
    </source>
</evidence>
<dbReference type="InterPro" id="IPR004046">
    <property type="entry name" value="GST_C"/>
</dbReference>
<accession>A0A1Q3FRG7</accession>
<dbReference type="InterPro" id="IPR036249">
    <property type="entry name" value="Thioredoxin-like_sf"/>
</dbReference>
<organism evidence="9">
    <name type="scientific">Culex tarsalis</name>
    <name type="common">Encephalitis mosquito</name>
    <dbReference type="NCBI Taxonomy" id="7177"/>
    <lineage>
        <taxon>Eukaryota</taxon>
        <taxon>Metazoa</taxon>
        <taxon>Ecdysozoa</taxon>
        <taxon>Arthropoda</taxon>
        <taxon>Hexapoda</taxon>
        <taxon>Insecta</taxon>
        <taxon>Pterygota</taxon>
        <taxon>Neoptera</taxon>
        <taxon>Endopterygota</taxon>
        <taxon>Diptera</taxon>
        <taxon>Nematocera</taxon>
        <taxon>Culicoidea</taxon>
        <taxon>Culicidae</taxon>
        <taxon>Culicinae</taxon>
        <taxon>Culicini</taxon>
        <taxon>Culex</taxon>
        <taxon>Culex</taxon>
    </lineage>
</organism>